<keyword evidence="6" id="KW-0997">Cell inner membrane</keyword>
<comment type="subcellular location">
    <subcellularLocation>
        <location evidence="6">Cell inner membrane</location>
        <topology evidence="6">Single-pass membrane protein</topology>
    </subcellularLocation>
</comment>
<evidence type="ECO:0000313" key="9">
    <source>
        <dbReference type="EMBL" id="BAU57488.1"/>
    </source>
</evidence>
<reference evidence="9" key="1">
    <citation type="submission" date="2016-02" db="EMBL/GenBank/DDBJ databases">
        <title>Halorhodospira halochloris DSM-1059 complete genome, version 2.</title>
        <authorList>
            <person name="Tsukatani Y."/>
        </authorList>
    </citation>
    <scope>NUCLEOTIDE SEQUENCE</scope>
    <source>
        <strain evidence="9">DSM 1059</strain>
    </source>
</reference>
<dbReference type="InterPro" id="IPR010209">
    <property type="entry name" value="Ion_transpt_RnfG/RsxG"/>
</dbReference>
<evidence type="ECO:0000256" key="4">
    <source>
        <dbReference type="ARBA" id="ARBA00022643"/>
    </source>
</evidence>
<comment type="cofactor">
    <cofactor evidence="6">
        <name>FMN</name>
        <dbReference type="ChEBI" id="CHEBI:58210"/>
    </cofactor>
</comment>
<keyword evidence="10" id="KW-1185">Reference proteome</keyword>
<evidence type="ECO:0000313" key="10">
    <source>
        <dbReference type="Proteomes" id="UP000218890"/>
    </source>
</evidence>
<evidence type="ECO:0000256" key="7">
    <source>
        <dbReference type="SAM" id="Phobius"/>
    </source>
</evidence>
<feature type="domain" description="FMN-binding" evidence="8">
    <location>
        <begin position="114"/>
        <end position="216"/>
    </location>
</feature>
<accession>A0A110B4V9</accession>
<protein>
    <recommendedName>
        <fullName evidence="6">Ion-translocating oxidoreductase complex subunit G</fullName>
        <ecNumber evidence="6">7.-.-.-</ecNumber>
    </recommendedName>
    <alternativeName>
        <fullName evidence="6">Rnf electron transport complex subunit G</fullName>
    </alternativeName>
</protein>
<keyword evidence="1 6" id="KW-0813">Transport</keyword>
<evidence type="ECO:0000256" key="5">
    <source>
        <dbReference type="ARBA" id="ARBA00022982"/>
    </source>
</evidence>
<proteinExistence type="inferred from homology"/>
<keyword evidence="4 6" id="KW-0288">FMN</keyword>
<dbReference type="EC" id="7.-.-.-" evidence="6"/>
<dbReference type="RefSeq" id="WP_096408558.1">
    <property type="nucleotide sequence ID" value="NZ_AP017372.2"/>
</dbReference>
<name>A0A110B4V9_HALHR</name>
<evidence type="ECO:0000256" key="6">
    <source>
        <dbReference type="HAMAP-Rule" id="MF_00479"/>
    </source>
</evidence>
<dbReference type="AlphaFoldDB" id="A0A110B4V9"/>
<dbReference type="GO" id="GO:0010181">
    <property type="term" value="F:FMN binding"/>
    <property type="evidence" value="ECO:0007669"/>
    <property type="project" value="InterPro"/>
</dbReference>
<comment type="function">
    <text evidence="6">Part of a membrane-bound complex that couples electron transfer with translocation of ions across the membrane.</text>
</comment>
<feature type="transmembrane region" description="Helical" evidence="7">
    <location>
        <begin position="20"/>
        <end position="41"/>
    </location>
</feature>
<dbReference type="Pfam" id="PF04205">
    <property type="entry name" value="FMN_bind"/>
    <property type="match status" value="1"/>
</dbReference>
<evidence type="ECO:0000256" key="3">
    <source>
        <dbReference type="ARBA" id="ARBA00022630"/>
    </source>
</evidence>
<dbReference type="PIRSF" id="PIRSF006091">
    <property type="entry name" value="E_trnsport_RnfG"/>
    <property type="match status" value="1"/>
</dbReference>
<dbReference type="SMART" id="SM00900">
    <property type="entry name" value="FMN_bind"/>
    <property type="match status" value="1"/>
</dbReference>
<dbReference type="OrthoDB" id="9794010at2"/>
<dbReference type="InterPro" id="IPR007329">
    <property type="entry name" value="FMN-bd"/>
</dbReference>
<keyword evidence="6 7" id="KW-1133">Transmembrane helix</keyword>
<organism evidence="9 10">
    <name type="scientific">Halorhodospira halochloris</name>
    <name type="common">Ectothiorhodospira halochloris</name>
    <dbReference type="NCBI Taxonomy" id="1052"/>
    <lineage>
        <taxon>Bacteria</taxon>
        <taxon>Pseudomonadati</taxon>
        <taxon>Pseudomonadota</taxon>
        <taxon>Gammaproteobacteria</taxon>
        <taxon>Chromatiales</taxon>
        <taxon>Ectothiorhodospiraceae</taxon>
        <taxon>Halorhodospira</taxon>
    </lineage>
</organism>
<dbReference type="PANTHER" id="PTHR36118:SF1">
    <property type="entry name" value="ION-TRANSLOCATING OXIDOREDUCTASE COMPLEX SUBUNIT G"/>
    <property type="match status" value="1"/>
</dbReference>
<comment type="subunit">
    <text evidence="6">The complex is composed of six subunits: RnfA, RnfB, RnfC, RnfD, RnfE and RnfG.</text>
</comment>
<feature type="modified residue" description="FMN phosphoryl threonine" evidence="6">
    <location>
        <position position="199"/>
    </location>
</feature>
<evidence type="ECO:0000259" key="8">
    <source>
        <dbReference type="SMART" id="SM00900"/>
    </source>
</evidence>
<dbReference type="GO" id="GO:0022900">
    <property type="term" value="P:electron transport chain"/>
    <property type="evidence" value="ECO:0007669"/>
    <property type="project" value="UniProtKB-UniRule"/>
</dbReference>
<keyword evidence="6 7" id="KW-0812">Transmembrane</keyword>
<keyword evidence="6" id="KW-1278">Translocase</keyword>
<dbReference type="PANTHER" id="PTHR36118">
    <property type="entry name" value="ION-TRANSLOCATING OXIDOREDUCTASE COMPLEX SUBUNIT G"/>
    <property type="match status" value="1"/>
</dbReference>
<dbReference type="EMBL" id="AP017372">
    <property type="protein sequence ID" value="BAU57488.1"/>
    <property type="molecule type" value="Genomic_DNA"/>
</dbReference>
<gene>
    <name evidence="6" type="primary">rnfG</name>
    <name evidence="9" type="ORF">HH1059_07980</name>
</gene>
<keyword evidence="3 6" id="KW-0285">Flavoprotein</keyword>
<keyword evidence="5 6" id="KW-0249">Electron transport</keyword>
<dbReference type="GO" id="GO:0009055">
    <property type="term" value="F:electron transfer activity"/>
    <property type="evidence" value="ECO:0007669"/>
    <property type="project" value="InterPro"/>
</dbReference>
<keyword evidence="6 7" id="KW-0472">Membrane</keyword>
<dbReference type="GO" id="GO:0005886">
    <property type="term" value="C:plasma membrane"/>
    <property type="evidence" value="ECO:0007669"/>
    <property type="project" value="UniProtKB-SubCell"/>
</dbReference>
<dbReference type="Proteomes" id="UP000218890">
    <property type="component" value="Chromosome"/>
</dbReference>
<comment type="similarity">
    <text evidence="6">Belongs to the RnfG family.</text>
</comment>
<evidence type="ECO:0000256" key="1">
    <source>
        <dbReference type="ARBA" id="ARBA00022448"/>
    </source>
</evidence>
<evidence type="ECO:0000256" key="2">
    <source>
        <dbReference type="ARBA" id="ARBA00022553"/>
    </source>
</evidence>
<dbReference type="KEGG" id="hhk:HH1059_07980"/>
<keyword evidence="6" id="KW-1003">Cell membrane</keyword>
<dbReference type="HAMAP" id="MF_00479">
    <property type="entry name" value="RsxG_RnfG"/>
    <property type="match status" value="1"/>
</dbReference>
<keyword evidence="2 6" id="KW-0597">Phosphoprotein</keyword>
<sequence length="231" mass="24733">MTEQNGTNQTTSQPAPTSSAKLIATLGTIAFLSGLLVVTVVESTREAIEENHRIALERAVFDVIPGAEKQRTFIVTDDGLVDADKNDVDGQEIYAGYDADGVLQGVAIEASGRGYEGEIRLLYGYQREKEKIVGMTILESRETPGLGDRIETDERFLASFDELQAALDDAGKGLAHEIVTVSPSEADQPGEIDGITGATVSAEAVGKIINSSANELLPSIAPHWADMEREQ</sequence>